<dbReference type="Pfam" id="PF04068">
    <property type="entry name" value="Fer4_RLI"/>
    <property type="match status" value="1"/>
</dbReference>
<evidence type="ECO:0000259" key="7">
    <source>
        <dbReference type="Pfam" id="PF04068"/>
    </source>
</evidence>
<sequence>MMNPPNNRDIPLYIYHAGQCDPKKCTGRKMARFELARLYDKVSRLPRSAILLDPMAEKALSPADNPKKGIIVLDCSWEEVERIFPELGKLGLEHRALPYLLAGNPVNFGRPFRLNSAEAFAAALYILGHKEQAEKVLAKFNWGHSFLELNREPLEEYATAKNSTEIVEIQSHYI</sequence>
<dbReference type="PANTHER" id="PTHR20426:SF0">
    <property type="entry name" value="18S RRNA AMINOCARBOXYPROPYLTRANSFERASE"/>
    <property type="match status" value="1"/>
</dbReference>
<organism evidence="8">
    <name type="scientific">bioreactor metagenome</name>
    <dbReference type="NCBI Taxonomy" id="1076179"/>
    <lineage>
        <taxon>unclassified sequences</taxon>
        <taxon>metagenomes</taxon>
        <taxon>ecological metagenomes</taxon>
    </lineage>
</organism>
<dbReference type="AlphaFoldDB" id="A0A645ADM4"/>
<evidence type="ECO:0000256" key="3">
    <source>
        <dbReference type="ARBA" id="ARBA00022552"/>
    </source>
</evidence>
<evidence type="ECO:0000259" key="6">
    <source>
        <dbReference type="Pfam" id="PF04034"/>
    </source>
</evidence>
<dbReference type="Pfam" id="PF04034">
    <property type="entry name" value="Ribo_biogen_C"/>
    <property type="match status" value="1"/>
</dbReference>
<dbReference type="InterPro" id="IPR022968">
    <property type="entry name" value="Tsr3-like"/>
</dbReference>
<comment type="caution">
    <text evidence="8">The sequence shown here is derived from an EMBL/GenBank/DDBJ whole genome shotgun (WGS) entry which is preliminary data.</text>
</comment>
<name>A0A645ADM4_9ZZZZ</name>
<protein>
    <recommendedName>
        <fullName evidence="9">16S rRNA aminocarboxypropyltransferase</fullName>
    </recommendedName>
</protein>
<evidence type="ECO:0000256" key="1">
    <source>
        <dbReference type="ARBA" id="ARBA00022490"/>
    </source>
</evidence>
<dbReference type="NCBIfam" id="NF002621">
    <property type="entry name" value="PRK02287.1"/>
    <property type="match status" value="1"/>
</dbReference>
<evidence type="ECO:0000256" key="5">
    <source>
        <dbReference type="ARBA" id="ARBA00022691"/>
    </source>
</evidence>
<dbReference type="InterPro" id="IPR007177">
    <property type="entry name" value="Tsr3_C"/>
</dbReference>
<keyword evidence="1" id="KW-0963">Cytoplasm</keyword>
<evidence type="ECO:0000256" key="2">
    <source>
        <dbReference type="ARBA" id="ARBA00022517"/>
    </source>
</evidence>
<proteinExistence type="inferred from homology"/>
<keyword evidence="5" id="KW-0949">S-adenosyl-L-methionine</keyword>
<reference evidence="8" key="1">
    <citation type="submission" date="2019-08" db="EMBL/GenBank/DDBJ databases">
        <authorList>
            <person name="Kucharzyk K."/>
            <person name="Murdoch R.W."/>
            <person name="Higgins S."/>
            <person name="Loffler F."/>
        </authorList>
    </citation>
    <scope>NUCLEOTIDE SEQUENCE</scope>
</reference>
<dbReference type="InterPro" id="IPR007209">
    <property type="entry name" value="RNaseL-inhib-like_metal-bd_dom"/>
</dbReference>
<dbReference type="EMBL" id="VSSQ01013273">
    <property type="protein sequence ID" value="MPM51127.1"/>
    <property type="molecule type" value="Genomic_DNA"/>
</dbReference>
<evidence type="ECO:0000313" key="8">
    <source>
        <dbReference type="EMBL" id="MPM51127.1"/>
    </source>
</evidence>
<feature type="domain" description="RNase L inhibitor RLI-like possible metal-binding" evidence="7">
    <location>
        <begin position="11"/>
        <end position="38"/>
    </location>
</feature>
<accession>A0A645ADM4</accession>
<evidence type="ECO:0000256" key="4">
    <source>
        <dbReference type="ARBA" id="ARBA00022679"/>
    </source>
</evidence>
<feature type="domain" description="16S/18S rRNA aminocarboxypropyltransferase Tsr3 C-terminal" evidence="6">
    <location>
        <begin position="50"/>
        <end position="174"/>
    </location>
</feature>
<keyword evidence="2" id="KW-0690">Ribosome biogenesis</keyword>
<dbReference type="GO" id="GO:0106388">
    <property type="term" value="F:rRNA small subunit aminocarboxypropyltransferase activity"/>
    <property type="evidence" value="ECO:0007669"/>
    <property type="project" value="InterPro"/>
</dbReference>
<dbReference type="PANTHER" id="PTHR20426">
    <property type="entry name" value="RIBOSOME BIOGENESIS PROTEIN TSR3 HOMOLOG"/>
    <property type="match status" value="1"/>
</dbReference>
<keyword evidence="4" id="KW-0808">Transferase</keyword>
<gene>
    <name evidence="8" type="ORF">SDC9_97874</name>
</gene>
<evidence type="ECO:0008006" key="9">
    <source>
        <dbReference type="Google" id="ProtNLM"/>
    </source>
</evidence>
<dbReference type="HAMAP" id="MF_01116">
    <property type="entry name" value="TSR3"/>
    <property type="match status" value="1"/>
</dbReference>
<keyword evidence="3" id="KW-0698">rRNA processing</keyword>
<dbReference type="GO" id="GO:0006364">
    <property type="term" value="P:rRNA processing"/>
    <property type="evidence" value="ECO:0007669"/>
    <property type="project" value="UniProtKB-KW"/>
</dbReference>